<gene>
    <name evidence="2" type="ORF">DXZ20_35080</name>
</gene>
<proteinExistence type="predicted"/>
<dbReference type="InterPro" id="IPR000182">
    <property type="entry name" value="GNAT_dom"/>
</dbReference>
<dbReference type="AlphaFoldDB" id="A0A6M0RX42"/>
<organism evidence="2 3">
    <name type="scientific">Adonisia turfae CCMR0081</name>
    <dbReference type="NCBI Taxonomy" id="2292702"/>
    <lineage>
        <taxon>Bacteria</taxon>
        <taxon>Bacillati</taxon>
        <taxon>Cyanobacteriota</taxon>
        <taxon>Adonisia</taxon>
        <taxon>Adonisia turfae</taxon>
    </lineage>
</organism>
<keyword evidence="3" id="KW-1185">Reference proteome</keyword>
<sequence length="141" mass="16281">MNVRYTTSVENTNWKDMSNIFKAVGWGERLSAQVRLSFERSSFKRFAYISDELVGVGRTVDDGYYYGWIVDLAVLPEYQRNGIGSKILSELENDLKPFLTTMLTAVPGKNSFYEKLGWHKQCSAYIWPRSEEQIRSFTING</sequence>
<name>A0A6M0RX42_9CYAN</name>
<dbReference type="Proteomes" id="UP000481033">
    <property type="component" value="Unassembled WGS sequence"/>
</dbReference>
<keyword evidence="2" id="KW-0808">Transferase</keyword>
<dbReference type="InterPro" id="IPR016181">
    <property type="entry name" value="Acyl_CoA_acyltransferase"/>
</dbReference>
<comment type="caution">
    <text evidence="2">The sequence shown here is derived from an EMBL/GenBank/DDBJ whole genome shotgun (WGS) entry which is preliminary data.</text>
</comment>
<protein>
    <submittedName>
        <fullName evidence="2">N-acetyltransferase</fullName>
    </submittedName>
</protein>
<dbReference type="PANTHER" id="PTHR43233:SF1">
    <property type="entry name" value="FAMILY N-ACETYLTRANSFERASE, PUTATIVE (AFU_ORTHOLOGUE AFUA_6G03350)-RELATED"/>
    <property type="match status" value="1"/>
</dbReference>
<evidence type="ECO:0000313" key="3">
    <source>
        <dbReference type="Proteomes" id="UP000481033"/>
    </source>
</evidence>
<dbReference type="InterPro" id="IPR053144">
    <property type="entry name" value="Acetyltransferase_Butenolide"/>
</dbReference>
<feature type="domain" description="N-acetyltransferase" evidence="1">
    <location>
        <begin position="1"/>
        <end position="140"/>
    </location>
</feature>
<reference evidence="2 3" key="1">
    <citation type="journal article" date="2020" name="Microb. Ecol.">
        <title>Ecogenomics of the Marine Benthic Filamentous Cyanobacterium Adonisia.</title>
        <authorList>
            <person name="Walter J.M."/>
            <person name="Coutinho F.H."/>
            <person name="Leomil L."/>
            <person name="Hargreaves P.I."/>
            <person name="Campeao M.E."/>
            <person name="Vieira V.V."/>
            <person name="Silva B.S."/>
            <person name="Fistarol G.O."/>
            <person name="Salomon P.S."/>
            <person name="Sawabe T."/>
            <person name="Mino S."/>
            <person name="Hosokawa M."/>
            <person name="Miyashita H."/>
            <person name="Maruyama F."/>
            <person name="van Verk M.C."/>
            <person name="Dutilh B.E."/>
            <person name="Thompson C.C."/>
            <person name="Thompson F.L."/>
        </authorList>
    </citation>
    <scope>NUCLEOTIDE SEQUENCE [LARGE SCALE GENOMIC DNA]</scope>
    <source>
        <strain evidence="2 3">CCMR0081</strain>
    </source>
</reference>
<accession>A0A6M0RX42</accession>
<dbReference type="Gene3D" id="3.40.630.30">
    <property type="match status" value="1"/>
</dbReference>
<evidence type="ECO:0000259" key="1">
    <source>
        <dbReference type="PROSITE" id="PS51186"/>
    </source>
</evidence>
<dbReference type="Pfam" id="PF13508">
    <property type="entry name" value="Acetyltransf_7"/>
    <property type="match status" value="1"/>
</dbReference>
<dbReference type="EMBL" id="QXHD01000004">
    <property type="protein sequence ID" value="NEZ60775.1"/>
    <property type="molecule type" value="Genomic_DNA"/>
</dbReference>
<dbReference type="CDD" id="cd04301">
    <property type="entry name" value="NAT_SF"/>
    <property type="match status" value="1"/>
</dbReference>
<dbReference type="PANTHER" id="PTHR43233">
    <property type="entry name" value="FAMILY N-ACETYLTRANSFERASE, PUTATIVE (AFU_ORTHOLOGUE AFUA_6G03350)-RELATED"/>
    <property type="match status" value="1"/>
</dbReference>
<dbReference type="PROSITE" id="PS51186">
    <property type="entry name" value="GNAT"/>
    <property type="match status" value="1"/>
</dbReference>
<dbReference type="SUPFAM" id="SSF55729">
    <property type="entry name" value="Acyl-CoA N-acyltransferases (Nat)"/>
    <property type="match status" value="1"/>
</dbReference>
<evidence type="ECO:0000313" key="2">
    <source>
        <dbReference type="EMBL" id="NEZ60775.1"/>
    </source>
</evidence>
<dbReference type="GO" id="GO:0016747">
    <property type="term" value="F:acyltransferase activity, transferring groups other than amino-acyl groups"/>
    <property type="evidence" value="ECO:0007669"/>
    <property type="project" value="InterPro"/>
</dbReference>